<feature type="region of interest" description="Disordered" evidence="3">
    <location>
        <begin position="112"/>
        <end position="137"/>
    </location>
</feature>
<sequence length="137" mass="14215">MARPTKGATGGKSAAPKPGTPPKPELASVPEAPPPSLVKPAQKVADGPEIKKKDLLERVAAQAGVKKPEAKPIVEAMLAVMGQALSDGEQLNLQPFGKVKVQKKKDLPNGQALTLKLRRSSQSLDETEALADPDAGG</sequence>
<dbReference type="Gene3D" id="4.10.520.10">
    <property type="entry name" value="IHF-like DNA-binding proteins"/>
    <property type="match status" value="1"/>
</dbReference>
<dbReference type="RefSeq" id="WP_236737824.1">
    <property type="nucleotide sequence ID" value="NZ_FQZA01000001.1"/>
</dbReference>
<dbReference type="GO" id="GO:0030527">
    <property type="term" value="F:structural constituent of chromatin"/>
    <property type="evidence" value="ECO:0007669"/>
    <property type="project" value="InterPro"/>
</dbReference>
<keyword evidence="2 4" id="KW-0238">DNA-binding</keyword>
<evidence type="ECO:0000313" key="5">
    <source>
        <dbReference type="Proteomes" id="UP000184040"/>
    </source>
</evidence>
<dbReference type="Pfam" id="PF00216">
    <property type="entry name" value="Bac_DNA_binding"/>
    <property type="match status" value="1"/>
</dbReference>
<dbReference type="EMBL" id="FQZA01000001">
    <property type="protein sequence ID" value="SHI37745.1"/>
    <property type="molecule type" value="Genomic_DNA"/>
</dbReference>
<keyword evidence="5" id="KW-1185">Reference proteome</keyword>
<gene>
    <name evidence="4" type="ORF">SAMN04488012_101184</name>
</gene>
<feature type="region of interest" description="Disordered" evidence="3">
    <location>
        <begin position="1"/>
        <end position="50"/>
    </location>
</feature>
<comment type="similarity">
    <text evidence="1">Belongs to the bacterial histone-like protein family.</text>
</comment>
<dbReference type="Proteomes" id="UP000184040">
    <property type="component" value="Unassembled WGS sequence"/>
</dbReference>
<dbReference type="InterPro" id="IPR000119">
    <property type="entry name" value="Hist_DNA-bd"/>
</dbReference>
<proteinExistence type="inferred from homology"/>
<reference evidence="4 5" key="1">
    <citation type="submission" date="2016-11" db="EMBL/GenBank/DDBJ databases">
        <authorList>
            <person name="Jaros S."/>
            <person name="Januszkiewicz K."/>
            <person name="Wedrychowicz H."/>
        </authorList>
    </citation>
    <scope>NUCLEOTIDE SEQUENCE [LARGE SCALE GENOMIC DNA]</scope>
    <source>
        <strain evidence="4 5">DSM 26892</strain>
    </source>
</reference>
<evidence type="ECO:0000313" key="4">
    <source>
        <dbReference type="EMBL" id="SHI37745.1"/>
    </source>
</evidence>
<accession>A0A1M6AMS7</accession>
<evidence type="ECO:0000256" key="1">
    <source>
        <dbReference type="ARBA" id="ARBA00010529"/>
    </source>
</evidence>
<dbReference type="AlphaFoldDB" id="A0A1M6AMS7"/>
<dbReference type="STRING" id="313368.SAMN04488012_101184"/>
<dbReference type="SUPFAM" id="SSF47729">
    <property type="entry name" value="IHF-like DNA-binding proteins"/>
    <property type="match status" value="1"/>
</dbReference>
<protein>
    <submittedName>
        <fullName evidence="4">DNA-binding protein HU-alpha</fullName>
    </submittedName>
</protein>
<dbReference type="InterPro" id="IPR010992">
    <property type="entry name" value="IHF-like_DNA-bd_dom_sf"/>
</dbReference>
<name>A0A1M6AMS7_9RHOB</name>
<organism evidence="4 5">
    <name type="scientific">Palleronia salina</name>
    <dbReference type="NCBI Taxonomy" id="313368"/>
    <lineage>
        <taxon>Bacteria</taxon>
        <taxon>Pseudomonadati</taxon>
        <taxon>Pseudomonadota</taxon>
        <taxon>Alphaproteobacteria</taxon>
        <taxon>Rhodobacterales</taxon>
        <taxon>Roseobacteraceae</taxon>
        <taxon>Palleronia</taxon>
    </lineage>
</organism>
<dbReference type="GO" id="GO:0003677">
    <property type="term" value="F:DNA binding"/>
    <property type="evidence" value="ECO:0007669"/>
    <property type="project" value="UniProtKB-KW"/>
</dbReference>
<evidence type="ECO:0000256" key="2">
    <source>
        <dbReference type="ARBA" id="ARBA00023125"/>
    </source>
</evidence>
<evidence type="ECO:0000256" key="3">
    <source>
        <dbReference type="SAM" id="MobiDB-lite"/>
    </source>
</evidence>